<dbReference type="CDD" id="cd23763">
    <property type="entry name" value="ASKHA_ATPase_ROK"/>
    <property type="match status" value="1"/>
</dbReference>
<comment type="similarity">
    <text evidence="1">Belongs to the ROK (NagC/XylR) family.</text>
</comment>
<dbReference type="Proteomes" id="UP001214441">
    <property type="component" value="Unassembled WGS sequence"/>
</dbReference>
<sequence length="313" mass="32409">MTAQVLSEKLPTPVLDVGGTHVTAALVETASGLPLPGSVVREPLDSDDGAGEILDALAATARRLRVPHSRDWGVAIPGPFDYATGTGRFRGIGKFEALHGVDVGSGLCERLGQDARTLHFLNDADAFALGEHRAGAAAGHDRVVCLTLGTGVGSSFLAGGTPVHRGPGVPPGGHVHRLTVRGQALEDVVSRRAIRAKYASLSRRSGTGPLPDVREIAARARRREASAAQAIGYAFQALGHVLAPWCREFGATAVVVGGSMSASWDLVEAGLAASWAEETFGRNGPPALLKATRSADAALVGAARRALDPRPEP</sequence>
<reference evidence="2 3" key="1">
    <citation type="submission" date="2023-05" db="EMBL/GenBank/DDBJ databases">
        <title>Streptantibioticus silvisoli sp. nov., acidotolerant actinomycetes 1 from pine litter.</title>
        <authorList>
            <person name="Swiecimska M."/>
            <person name="Golinska P."/>
            <person name="Sangal V."/>
            <person name="Wachnowicz B."/>
            <person name="Goodfellow M."/>
        </authorList>
    </citation>
    <scope>NUCLEOTIDE SEQUENCE [LARGE SCALE GENOMIC DNA]</scope>
    <source>
        <strain evidence="2 3">DSM 42109</strain>
    </source>
</reference>
<evidence type="ECO:0000313" key="2">
    <source>
        <dbReference type="EMBL" id="MDJ1134673.1"/>
    </source>
</evidence>
<organism evidence="2 3">
    <name type="scientific">Streptomyces iconiensis</name>
    <dbReference type="NCBI Taxonomy" id="1384038"/>
    <lineage>
        <taxon>Bacteria</taxon>
        <taxon>Bacillati</taxon>
        <taxon>Actinomycetota</taxon>
        <taxon>Actinomycetes</taxon>
        <taxon>Kitasatosporales</taxon>
        <taxon>Streptomycetaceae</taxon>
        <taxon>Streptomyces</taxon>
    </lineage>
</organism>
<dbReference type="RefSeq" id="WP_274040915.1">
    <property type="nucleotide sequence ID" value="NZ_JANCPR020000022.1"/>
</dbReference>
<dbReference type="Pfam" id="PF00480">
    <property type="entry name" value="ROK"/>
    <property type="match status" value="1"/>
</dbReference>
<keyword evidence="3" id="KW-1185">Reference proteome</keyword>
<dbReference type="PANTHER" id="PTHR18964">
    <property type="entry name" value="ROK (REPRESSOR, ORF, KINASE) FAMILY"/>
    <property type="match status" value="1"/>
</dbReference>
<evidence type="ECO:0000313" key="3">
    <source>
        <dbReference type="Proteomes" id="UP001214441"/>
    </source>
</evidence>
<dbReference type="InterPro" id="IPR000600">
    <property type="entry name" value="ROK"/>
</dbReference>
<name>A0ABT7A011_9ACTN</name>
<protein>
    <submittedName>
        <fullName evidence="2">ROK family protein</fullName>
    </submittedName>
</protein>
<evidence type="ECO:0000256" key="1">
    <source>
        <dbReference type="ARBA" id="ARBA00006479"/>
    </source>
</evidence>
<accession>A0ABT7A011</accession>
<proteinExistence type="inferred from homology"/>
<gene>
    <name evidence="2" type="ORF">NMN56_022465</name>
</gene>
<dbReference type="EMBL" id="JANCPR020000022">
    <property type="protein sequence ID" value="MDJ1134673.1"/>
    <property type="molecule type" value="Genomic_DNA"/>
</dbReference>
<dbReference type="SUPFAM" id="SSF53067">
    <property type="entry name" value="Actin-like ATPase domain"/>
    <property type="match status" value="1"/>
</dbReference>
<dbReference type="InterPro" id="IPR043129">
    <property type="entry name" value="ATPase_NBD"/>
</dbReference>
<dbReference type="Gene3D" id="3.30.420.40">
    <property type="match status" value="2"/>
</dbReference>
<comment type="caution">
    <text evidence="2">The sequence shown here is derived from an EMBL/GenBank/DDBJ whole genome shotgun (WGS) entry which is preliminary data.</text>
</comment>
<dbReference type="PANTHER" id="PTHR18964:SF169">
    <property type="entry name" value="N-ACETYLMANNOSAMINE KINASE"/>
    <property type="match status" value="1"/>
</dbReference>